<dbReference type="Proteomes" id="UP001467690">
    <property type="component" value="Unassembled WGS sequence"/>
</dbReference>
<evidence type="ECO:0000313" key="7">
    <source>
        <dbReference type="EMBL" id="MER2490475.1"/>
    </source>
</evidence>
<dbReference type="RefSeq" id="WP_246072339.1">
    <property type="nucleotide sequence ID" value="NZ_CP041660.1"/>
</dbReference>
<dbReference type="EC" id="3.2.1.55" evidence="5"/>
<dbReference type="InterPro" id="IPR006710">
    <property type="entry name" value="Glyco_hydro_43"/>
</dbReference>
<dbReference type="InterPro" id="IPR050727">
    <property type="entry name" value="GH43_arabinanases"/>
</dbReference>
<dbReference type="Gene3D" id="2.115.10.20">
    <property type="entry name" value="Glycosyl hydrolase domain, family 43"/>
    <property type="match status" value="1"/>
</dbReference>
<protein>
    <recommendedName>
        <fullName evidence="5">Extracellular exo-alpha-(1-&gt;5)-L-arabinofuranosidase</fullName>
        <ecNumber evidence="5">3.2.1.55</ecNumber>
    </recommendedName>
</protein>
<feature type="signal peptide" evidence="6">
    <location>
        <begin position="1"/>
        <end position="25"/>
    </location>
</feature>
<keyword evidence="3 5" id="KW-0378">Hydrolase</keyword>
<dbReference type="PIRSF" id="PIRSF026534">
    <property type="entry name" value="Endo_alpha-L-arabinosidase"/>
    <property type="match status" value="1"/>
</dbReference>
<proteinExistence type="inferred from homology"/>
<evidence type="ECO:0000256" key="2">
    <source>
        <dbReference type="ARBA" id="ARBA00009865"/>
    </source>
</evidence>
<keyword evidence="8" id="KW-1185">Reference proteome</keyword>
<dbReference type="PANTHER" id="PTHR43301:SF3">
    <property type="entry name" value="ARABINAN ENDO-1,5-ALPHA-L-ARABINOSIDASE A-RELATED"/>
    <property type="match status" value="1"/>
</dbReference>
<evidence type="ECO:0000256" key="5">
    <source>
        <dbReference type="PIRNR" id="PIRNR026534"/>
    </source>
</evidence>
<dbReference type="PANTHER" id="PTHR43301">
    <property type="entry name" value="ARABINAN ENDO-1,5-ALPHA-L-ARABINOSIDASE"/>
    <property type="match status" value="1"/>
</dbReference>
<dbReference type="CDD" id="cd18830">
    <property type="entry name" value="GH43_CjArb43A-like"/>
    <property type="match status" value="1"/>
</dbReference>
<feature type="chain" id="PRO_5046592861" description="Extracellular exo-alpha-(1-&gt;5)-L-arabinofuranosidase" evidence="6">
    <location>
        <begin position="26"/>
        <end position="341"/>
    </location>
</feature>
<evidence type="ECO:0000256" key="4">
    <source>
        <dbReference type="ARBA" id="ARBA00023295"/>
    </source>
</evidence>
<keyword evidence="4 5" id="KW-0326">Glycosidase</keyword>
<dbReference type="SUPFAM" id="SSF75005">
    <property type="entry name" value="Arabinanase/levansucrase/invertase"/>
    <property type="match status" value="1"/>
</dbReference>
<reference evidence="7 8" key="1">
    <citation type="submission" date="2024-06" db="EMBL/GenBank/DDBJ databases">
        <authorList>
            <person name="Chen R.Y."/>
        </authorList>
    </citation>
    <scope>NUCLEOTIDE SEQUENCE [LARGE SCALE GENOMIC DNA]</scope>
    <source>
        <strain evidence="7 8">D2</strain>
    </source>
</reference>
<dbReference type="InterPro" id="IPR023296">
    <property type="entry name" value="Glyco_hydro_beta-prop_sf"/>
</dbReference>
<dbReference type="Pfam" id="PF04616">
    <property type="entry name" value="Glyco_hydro_43"/>
    <property type="match status" value="1"/>
</dbReference>
<keyword evidence="6" id="KW-0732">Signal</keyword>
<evidence type="ECO:0000313" key="8">
    <source>
        <dbReference type="Proteomes" id="UP001467690"/>
    </source>
</evidence>
<organism evidence="7 8">
    <name type="scientific">Catenovulum sediminis</name>
    <dbReference type="NCBI Taxonomy" id="1740262"/>
    <lineage>
        <taxon>Bacteria</taxon>
        <taxon>Pseudomonadati</taxon>
        <taxon>Pseudomonadota</taxon>
        <taxon>Gammaproteobacteria</taxon>
        <taxon>Alteromonadales</taxon>
        <taxon>Alteromonadaceae</taxon>
        <taxon>Catenovulum</taxon>
    </lineage>
</organism>
<sequence>MVDVKQKLIVGVIAAMAFIASMVNAQEVIVHDPVMVKEGNQYYLFSTGPGIVFYQSDDLVNWKPQGSVFDPVPKWTKETVPEFDGHMWAPDIYFHQGRYYLYYSISAFGKNTSAIGVASTPTLDKNNANYAWQDHGMIVQSVPNRDLWNAIDPAIIQDENGDTWMSFGSFWSGIKMARLADNLVELSQPQQWAATAKRERSIFTPSTDAYPGAIEAPFIYKKGEYFYQFVSWDFCCRGAESTYKVVVGRSKSAIGPYLDQAGVDMAKGGGTIVIQGDKNWYGLGHNSAYTFDGKDYIVFHAYDANDNGAPKLKIIEMQWDANGWPVVPAHEIVEFKSKIVE</sequence>
<name>A0ABV1RCI2_9ALTE</name>
<evidence type="ECO:0000256" key="6">
    <source>
        <dbReference type="SAM" id="SignalP"/>
    </source>
</evidence>
<comment type="pathway">
    <text evidence="1 5">Glycan metabolism; L-arabinan degradation.</text>
</comment>
<dbReference type="EMBL" id="JBELOE010000054">
    <property type="protein sequence ID" value="MER2490475.1"/>
    <property type="molecule type" value="Genomic_DNA"/>
</dbReference>
<evidence type="ECO:0000256" key="1">
    <source>
        <dbReference type="ARBA" id="ARBA00004834"/>
    </source>
</evidence>
<comment type="caution">
    <text evidence="7">The sequence shown here is derived from an EMBL/GenBank/DDBJ whole genome shotgun (WGS) entry which is preliminary data.</text>
</comment>
<comment type="catalytic activity">
    <reaction evidence="5">
        <text>Hydrolysis of terminal non-reducing alpha-L-arabinofuranoside residues in alpha-L-arabinosides.</text>
        <dbReference type="EC" id="3.2.1.55"/>
    </reaction>
</comment>
<comment type="similarity">
    <text evidence="2 5">Belongs to the glycosyl hydrolase 43 family.</text>
</comment>
<dbReference type="InterPro" id="IPR016840">
    <property type="entry name" value="Glyco_hydro_43_endo_a_Ara-ase"/>
</dbReference>
<accession>A0ABV1RCI2</accession>
<gene>
    <name evidence="7" type="ORF">ABS311_01070</name>
</gene>
<evidence type="ECO:0000256" key="3">
    <source>
        <dbReference type="ARBA" id="ARBA00022801"/>
    </source>
</evidence>